<name>A0A9P8CNG6_9HYPO</name>
<keyword evidence="3" id="KW-0808">Transferase</keyword>
<dbReference type="InterPro" id="IPR016064">
    <property type="entry name" value="NAD/diacylglycerol_kinase_sf"/>
</dbReference>
<dbReference type="InterPro" id="IPR001206">
    <property type="entry name" value="Diacylglycerol_kinase_cat_dom"/>
</dbReference>
<dbReference type="OrthoDB" id="3853857at2759"/>
<dbReference type="Pfam" id="PF00781">
    <property type="entry name" value="DAGK_cat"/>
    <property type="match status" value="1"/>
</dbReference>
<feature type="region of interest" description="Disordered" evidence="1">
    <location>
        <begin position="500"/>
        <end position="536"/>
    </location>
</feature>
<dbReference type="PANTHER" id="PTHR12358">
    <property type="entry name" value="SPHINGOSINE KINASE"/>
    <property type="match status" value="1"/>
</dbReference>
<dbReference type="GO" id="GO:0016020">
    <property type="term" value="C:membrane"/>
    <property type="evidence" value="ECO:0007669"/>
    <property type="project" value="TreeGrafter"/>
</dbReference>
<dbReference type="Proteomes" id="UP000887229">
    <property type="component" value="Unassembled WGS sequence"/>
</dbReference>
<sequence length="536" mass="58588">MAPAESFRVLDDQGRPITLVQAESGLKISGSSRQSTWKECLGSCFQGSKSTCVPYRDILWSSVDANDKLVIDFVARPGTSVVEQRKWRAFDTSEGREPLERLARSIQAIAYGPAQQQKKAMVLVNPSSGPGHAAKLWEKQVKPLFSAARMHFDVVFLKKGGEATELMQHLDYKAYDTVIACSGDGTPHEIFNGLAKRPDAGRALRKLAIAQVPCGSGNAMAINFYGSSKAAVAAIGIIKGVVTPVDLVSITQGEDSNRYVSVLSQAVGIIAESDLATEHLRWMGSKRFEVGLVMRIWKKQCYPCDLAIKVEVADKEEIKRFYADNLDKAQTPEVYDKMYDHEGLPELKYGTVNSAISSDWQQISTDKIGNFYCGNMVYMAPDAGFFPAALPSDGCMDLVTINGDLSTVKGANVLLSIESGNFYNSEHVSYQKISAYRITPRNQHDGYISIDGEKVPFEPFQCEIHQGLGRVLTRRGRYEAAGPKGWEKYAQDAAVAVEAPKGSAHRVAPMESTSSINNGTSVSSDRQQSASKVQAV</sequence>
<dbReference type="EMBL" id="MU251257">
    <property type="protein sequence ID" value="KAG9253498.1"/>
    <property type="molecule type" value="Genomic_DNA"/>
</dbReference>
<dbReference type="PROSITE" id="PS50146">
    <property type="entry name" value="DAGK"/>
    <property type="match status" value="1"/>
</dbReference>
<proteinExistence type="predicted"/>
<dbReference type="GO" id="GO:0046512">
    <property type="term" value="P:sphingosine biosynthetic process"/>
    <property type="evidence" value="ECO:0007669"/>
    <property type="project" value="TreeGrafter"/>
</dbReference>
<dbReference type="SMART" id="SM00046">
    <property type="entry name" value="DAGKc"/>
    <property type="match status" value="1"/>
</dbReference>
<feature type="compositionally biased region" description="Polar residues" evidence="1">
    <location>
        <begin position="511"/>
        <end position="536"/>
    </location>
</feature>
<evidence type="ECO:0000256" key="1">
    <source>
        <dbReference type="SAM" id="MobiDB-lite"/>
    </source>
</evidence>
<dbReference type="GeneID" id="70294543"/>
<organism evidence="3 4">
    <name type="scientific">Emericellopsis atlantica</name>
    <dbReference type="NCBI Taxonomy" id="2614577"/>
    <lineage>
        <taxon>Eukaryota</taxon>
        <taxon>Fungi</taxon>
        <taxon>Dikarya</taxon>
        <taxon>Ascomycota</taxon>
        <taxon>Pezizomycotina</taxon>
        <taxon>Sordariomycetes</taxon>
        <taxon>Hypocreomycetidae</taxon>
        <taxon>Hypocreales</taxon>
        <taxon>Bionectriaceae</taxon>
        <taxon>Emericellopsis</taxon>
    </lineage>
</organism>
<dbReference type="GO" id="GO:0016773">
    <property type="term" value="F:phosphotransferase activity, alcohol group as acceptor"/>
    <property type="evidence" value="ECO:0007669"/>
    <property type="project" value="UniProtKB-ARBA"/>
</dbReference>
<dbReference type="GO" id="GO:0005737">
    <property type="term" value="C:cytoplasm"/>
    <property type="evidence" value="ECO:0007669"/>
    <property type="project" value="TreeGrafter"/>
</dbReference>
<accession>A0A9P8CNG6</accession>
<dbReference type="SUPFAM" id="SSF111331">
    <property type="entry name" value="NAD kinase/diacylglycerol kinase-like"/>
    <property type="match status" value="1"/>
</dbReference>
<gene>
    <name evidence="3" type="ORF">F5Z01DRAFT_657341</name>
</gene>
<protein>
    <submittedName>
        <fullName evidence="3">ATP-NAD kinase-like domain-containing protein</fullName>
    </submittedName>
</protein>
<evidence type="ECO:0000313" key="3">
    <source>
        <dbReference type="EMBL" id="KAG9253498.1"/>
    </source>
</evidence>
<keyword evidence="4" id="KW-1185">Reference proteome</keyword>
<dbReference type="Gene3D" id="2.60.200.40">
    <property type="match status" value="1"/>
</dbReference>
<keyword evidence="3" id="KW-0418">Kinase</keyword>
<dbReference type="InterPro" id="IPR017438">
    <property type="entry name" value="ATP-NAD_kinase_N"/>
</dbReference>
<comment type="caution">
    <text evidence="3">The sequence shown here is derived from an EMBL/GenBank/DDBJ whole genome shotgun (WGS) entry which is preliminary data.</text>
</comment>
<feature type="domain" description="DAGKc" evidence="2">
    <location>
        <begin position="115"/>
        <end position="254"/>
    </location>
</feature>
<evidence type="ECO:0000313" key="4">
    <source>
        <dbReference type="Proteomes" id="UP000887229"/>
    </source>
</evidence>
<dbReference type="PANTHER" id="PTHR12358:SF31">
    <property type="entry name" value="ACYLGLYCEROL KINASE, MITOCHONDRIAL"/>
    <property type="match status" value="1"/>
</dbReference>
<dbReference type="InterPro" id="IPR050187">
    <property type="entry name" value="Lipid_Phosphate_FormReg"/>
</dbReference>
<evidence type="ECO:0000259" key="2">
    <source>
        <dbReference type="PROSITE" id="PS50146"/>
    </source>
</evidence>
<dbReference type="GO" id="GO:0001727">
    <property type="term" value="F:lipid kinase activity"/>
    <property type="evidence" value="ECO:0007669"/>
    <property type="project" value="TreeGrafter"/>
</dbReference>
<dbReference type="AlphaFoldDB" id="A0A9P8CNG6"/>
<reference evidence="3" key="1">
    <citation type="journal article" date="2021" name="IMA Fungus">
        <title>Genomic characterization of three marine fungi, including Emericellopsis atlantica sp. nov. with signatures of a generalist lifestyle and marine biomass degradation.</title>
        <authorList>
            <person name="Hagestad O.C."/>
            <person name="Hou L."/>
            <person name="Andersen J.H."/>
            <person name="Hansen E.H."/>
            <person name="Altermark B."/>
            <person name="Li C."/>
            <person name="Kuhnert E."/>
            <person name="Cox R.J."/>
            <person name="Crous P.W."/>
            <person name="Spatafora J.W."/>
            <person name="Lail K."/>
            <person name="Amirebrahimi M."/>
            <person name="Lipzen A."/>
            <person name="Pangilinan J."/>
            <person name="Andreopoulos W."/>
            <person name="Hayes R.D."/>
            <person name="Ng V."/>
            <person name="Grigoriev I.V."/>
            <person name="Jackson S.A."/>
            <person name="Sutton T.D.S."/>
            <person name="Dobson A.D.W."/>
            <person name="Rama T."/>
        </authorList>
    </citation>
    <scope>NUCLEOTIDE SEQUENCE</scope>
    <source>
        <strain evidence="3">TS7</strain>
    </source>
</reference>
<dbReference type="RefSeq" id="XP_046117422.1">
    <property type="nucleotide sequence ID" value="XM_046263640.1"/>
</dbReference>
<dbReference type="Gene3D" id="3.40.50.10330">
    <property type="entry name" value="Probable inorganic polyphosphate/atp-NAD kinase, domain 1"/>
    <property type="match status" value="1"/>
</dbReference>